<dbReference type="AlphaFoldDB" id="A0A6P8HH59"/>
<name>A0A6P8HH59_ACTTE</name>
<dbReference type="PANTHER" id="PTHR15071">
    <property type="entry name" value="MANNOSE-6-PHOSPHATE RECEPTOR FAMILY MEMBER"/>
    <property type="match status" value="1"/>
</dbReference>
<dbReference type="Gene3D" id="2.70.130.10">
    <property type="entry name" value="Mannose-6-phosphate receptor binding domain"/>
    <property type="match status" value="1"/>
</dbReference>
<dbReference type="SUPFAM" id="SSF50911">
    <property type="entry name" value="Mannose 6-phosphate receptor domain"/>
    <property type="match status" value="1"/>
</dbReference>
<dbReference type="GO" id="GO:0034045">
    <property type="term" value="C:phagophore assembly site membrane"/>
    <property type="evidence" value="ECO:0007669"/>
    <property type="project" value="UniProtKB-SubCell"/>
</dbReference>
<keyword evidence="12" id="KW-0072">Autophagy</keyword>
<evidence type="ECO:0000256" key="19">
    <source>
        <dbReference type="SAM" id="SignalP"/>
    </source>
</evidence>
<dbReference type="GO" id="GO:0006914">
    <property type="term" value="P:autophagy"/>
    <property type="evidence" value="ECO:0007669"/>
    <property type="project" value="UniProtKB-KW"/>
</dbReference>
<dbReference type="GO" id="GO:0006622">
    <property type="term" value="P:protein targeting to lysosome"/>
    <property type="evidence" value="ECO:0007669"/>
    <property type="project" value="TreeGrafter"/>
</dbReference>
<keyword evidence="14" id="KW-0496">Mitochondrion</keyword>
<dbReference type="InParanoid" id="A0A6P8HH59"/>
<evidence type="ECO:0000256" key="16">
    <source>
        <dbReference type="ARBA" id="ARBA00023157"/>
    </source>
</evidence>
<evidence type="ECO:0000256" key="8">
    <source>
        <dbReference type="ARBA" id="ARBA00022692"/>
    </source>
</evidence>
<evidence type="ECO:0000256" key="13">
    <source>
        <dbReference type="ARBA" id="ARBA00023034"/>
    </source>
</evidence>
<dbReference type="InterPro" id="IPR009011">
    <property type="entry name" value="Man6P_isomerase_rcpt-bd_dom_sf"/>
</dbReference>
<keyword evidence="9 19" id="KW-0732">Signal</keyword>
<dbReference type="GO" id="GO:0031966">
    <property type="term" value="C:mitochondrial membrane"/>
    <property type="evidence" value="ECO:0007669"/>
    <property type="project" value="UniProtKB-SubCell"/>
</dbReference>
<evidence type="ECO:0000256" key="12">
    <source>
        <dbReference type="ARBA" id="ARBA00023006"/>
    </source>
</evidence>
<evidence type="ECO:0000256" key="11">
    <source>
        <dbReference type="ARBA" id="ARBA00022989"/>
    </source>
</evidence>
<comment type="subcellular location">
    <subcellularLocation>
        <location evidence="2">Cytoplasmic vesicle membrane</location>
        <topology evidence="2">Single-pass type I membrane protein</topology>
    </subcellularLocation>
    <subcellularLocation>
        <location evidence="3">Golgi apparatus membrane</location>
    </subcellularLocation>
    <subcellularLocation>
        <location evidence="1">Mitochondrion membrane</location>
        <topology evidence="1">Single-pass membrane protein</topology>
    </subcellularLocation>
    <subcellularLocation>
        <location evidence="4">Preautophagosomal structure membrane</location>
        <topology evidence="4">Single-pass type I membrane protein</topology>
    </subcellularLocation>
</comment>
<gene>
    <name evidence="22" type="primary">LOC116289162</name>
</gene>
<dbReference type="Pfam" id="PF09451">
    <property type="entry name" value="ATG27"/>
    <property type="match status" value="1"/>
</dbReference>
<proteinExistence type="inferred from homology"/>
<feature type="chain" id="PRO_5028304817" description="Autophagy-related protein 27" evidence="19">
    <location>
        <begin position="20"/>
        <end position="293"/>
    </location>
</feature>
<feature type="signal peptide" evidence="19">
    <location>
        <begin position="1"/>
        <end position="19"/>
    </location>
</feature>
<dbReference type="Proteomes" id="UP000515163">
    <property type="component" value="Unplaced"/>
</dbReference>
<feature type="domain" description="MRH" evidence="20">
    <location>
        <begin position="45"/>
        <end position="205"/>
    </location>
</feature>
<evidence type="ECO:0000256" key="15">
    <source>
        <dbReference type="ARBA" id="ARBA00023136"/>
    </source>
</evidence>
<keyword evidence="16" id="KW-1015">Disulfide bond</keyword>
<keyword evidence="13" id="KW-0333">Golgi apparatus</keyword>
<organism evidence="21 22">
    <name type="scientific">Actinia tenebrosa</name>
    <name type="common">Australian red waratah sea anemone</name>
    <dbReference type="NCBI Taxonomy" id="6105"/>
    <lineage>
        <taxon>Eukaryota</taxon>
        <taxon>Metazoa</taxon>
        <taxon>Cnidaria</taxon>
        <taxon>Anthozoa</taxon>
        <taxon>Hexacorallia</taxon>
        <taxon>Actiniaria</taxon>
        <taxon>Actiniidae</taxon>
        <taxon>Actinia</taxon>
    </lineage>
</organism>
<evidence type="ECO:0000256" key="9">
    <source>
        <dbReference type="ARBA" id="ARBA00022729"/>
    </source>
</evidence>
<sequence>MAFFFQLMTIFLLFPVIHSQVCEPIDYEISTLTSAQFWWFEIDPSYCSTSKVLSDPNNSAKGLQANVSSTSCMIIFSVCKELPILCPDQGACKIKGINSSFQYISWPVSLGSMDYEGFKFVTGNKFLSFEYHDGDKMSCKTSKGEQQPLKTLITLNCKDDAKWNATAKKEMPFAGGAKAPTGSISFNKQECMYKLSFNSSEGCPHHRGTKGHTLSTGSILLILFFPSVFLYCVIGGLINAGRKKSGTDLIPNYNFWKDLPYLVLDGFGFAISIITCKKATTTSIHRPNSYETM</sequence>
<evidence type="ECO:0000256" key="17">
    <source>
        <dbReference type="ARBA" id="ARBA00023329"/>
    </source>
</evidence>
<dbReference type="KEGG" id="aten:116289162"/>
<reference evidence="22" key="1">
    <citation type="submission" date="2025-08" db="UniProtKB">
        <authorList>
            <consortium name="RefSeq"/>
        </authorList>
    </citation>
    <scope>IDENTIFICATION</scope>
    <source>
        <tissue evidence="22">Tentacle</tissue>
    </source>
</reference>
<evidence type="ECO:0000256" key="7">
    <source>
        <dbReference type="ARBA" id="ARBA00022448"/>
    </source>
</evidence>
<keyword evidence="21" id="KW-1185">Reference proteome</keyword>
<keyword evidence="7" id="KW-0813">Transport</keyword>
<dbReference type="InterPro" id="IPR018939">
    <property type="entry name" value="Autophagy-rel_prot_27"/>
</dbReference>
<keyword evidence="15 18" id="KW-0472">Membrane</keyword>
<feature type="transmembrane region" description="Helical" evidence="18">
    <location>
        <begin position="219"/>
        <end position="238"/>
    </location>
</feature>
<accession>A0A6P8HH59</accession>
<evidence type="ECO:0000259" key="20">
    <source>
        <dbReference type="PROSITE" id="PS51914"/>
    </source>
</evidence>
<evidence type="ECO:0000256" key="2">
    <source>
        <dbReference type="ARBA" id="ARBA00004358"/>
    </source>
</evidence>
<protein>
    <recommendedName>
        <fullName evidence="6">Autophagy-related protein 27</fullName>
    </recommendedName>
</protein>
<dbReference type="GO" id="GO:0000139">
    <property type="term" value="C:Golgi membrane"/>
    <property type="evidence" value="ECO:0007669"/>
    <property type="project" value="UniProtKB-SubCell"/>
</dbReference>
<dbReference type="GeneID" id="116289162"/>
<evidence type="ECO:0000256" key="6">
    <source>
        <dbReference type="ARBA" id="ARBA00013776"/>
    </source>
</evidence>
<evidence type="ECO:0000256" key="18">
    <source>
        <dbReference type="SAM" id="Phobius"/>
    </source>
</evidence>
<evidence type="ECO:0000256" key="3">
    <source>
        <dbReference type="ARBA" id="ARBA00004394"/>
    </source>
</evidence>
<dbReference type="OrthoDB" id="29460at2759"/>
<evidence type="ECO:0000256" key="4">
    <source>
        <dbReference type="ARBA" id="ARBA00004472"/>
    </source>
</evidence>
<keyword evidence="17" id="KW-0968">Cytoplasmic vesicle</keyword>
<dbReference type="RefSeq" id="XP_031551900.1">
    <property type="nucleotide sequence ID" value="XM_031696040.1"/>
</dbReference>
<dbReference type="PANTHER" id="PTHR15071:SF29">
    <property type="entry name" value="CATION-DEPENDENT MANNOSE-6-PHOSPHATE RECEPTOR"/>
    <property type="match status" value="1"/>
</dbReference>
<dbReference type="GO" id="GO:0030659">
    <property type="term" value="C:cytoplasmic vesicle membrane"/>
    <property type="evidence" value="ECO:0007669"/>
    <property type="project" value="UniProtKB-SubCell"/>
</dbReference>
<dbReference type="PROSITE" id="PS51914">
    <property type="entry name" value="MRH"/>
    <property type="match status" value="1"/>
</dbReference>
<comment type="similarity">
    <text evidence="5">Belongs to the ATG27 family.</text>
</comment>
<evidence type="ECO:0000256" key="1">
    <source>
        <dbReference type="ARBA" id="ARBA00004304"/>
    </source>
</evidence>
<evidence type="ECO:0000256" key="10">
    <source>
        <dbReference type="ARBA" id="ARBA00022927"/>
    </source>
</evidence>
<evidence type="ECO:0000256" key="5">
    <source>
        <dbReference type="ARBA" id="ARBA00005363"/>
    </source>
</evidence>
<evidence type="ECO:0000256" key="14">
    <source>
        <dbReference type="ARBA" id="ARBA00023128"/>
    </source>
</evidence>
<keyword evidence="10" id="KW-0653">Protein transport</keyword>
<evidence type="ECO:0000313" key="22">
    <source>
        <dbReference type="RefSeq" id="XP_031551900.1"/>
    </source>
</evidence>
<keyword evidence="11 18" id="KW-1133">Transmembrane helix</keyword>
<dbReference type="GO" id="GO:0005802">
    <property type="term" value="C:trans-Golgi network"/>
    <property type="evidence" value="ECO:0007669"/>
    <property type="project" value="TreeGrafter"/>
</dbReference>
<keyword evidence="8 18" id="KW-0812">Transmembrane</keyword>
<evidence type="ECO:0000313" key="21">
    <source>
        <dbReference type="Proteomes" id="UP000515163"/>
    </source>
</evidence>
<dbReference type="InterPro" id="IPR044865">
    <property type="entry name" value="MRH_dom"/>
</dbReference>